<protein>
    <submittedName>
        <fullName evidence="1">Uncharacterized protein</fullName>
    </submittedName>
</protein>
<evidence type="ECO:0000313" key="1">
    <source>
        <dbReference type="EMBL" id="CAN0471102.1"/>
    </source>
</evidence>
<evidence type="ECO:0000313" key="2">
    <source>
        <dbReference type="Proteomes" id="UP001162501"/>
    </source>
</evidence>
<reference evidence="1" key="1">
    <citation type="submission" date="2023-05" db="EMBL/GenBank/DDBJ databases">
        <authorList>
            <consortium name="ELIXIR-Norway"/>
        </authorList>
    </citation>
    <scope>NUCLEOTIDE SEQUENCE</scope>
</reference>
<sequence length="90" mass="10005">MGRFRQKKEAHLTNRLSCAFLRELCLQLSLPNLEKMNLLVNDCSTAGKINRAQRTARSAPDGRVHSELLTSGDRTLPPRECGSSSPQTQP</sequence>
<proteinExistence type="predicted"/>
<dbReference type="EMBL" id="OX596115">
    <property type="protein sequence ID" value="CAN0471102.1"/>
    <property type="molecule type" value="Genomic_DNA"/>
</dbReference>
<dbReference type="Proteomes" id="UP001162501">
    <property type="component" value="Chromosome 31"/>
</dbReference>
<reference evidence="1" key="2">
    <citation type="submission" date="2025-03" db="EMBL/GenBank/DDBJ databases">
        <authorList>
            <consortium name="ELIXIR-Norway"/>
            <consortium name="Elixir Norway"/>
        </authorList>
    </citation>
    <scope>NUCLEOTIDE SEQUENCE</scope>
</reference>
<accession>A0AC59ZNE8</accession>
<gene>
    <name evidence="1" type="ORF">MRATA1EN22A_LOCUS20511</name>
</gene>
<name>A0AC59ZNE8_RANTA</name>
<organism evidence="1 2">
    <name type="scientific">Rangifer tarandus platyrhynchus</name>
    <name type="common">Svalbard reindeer</name>
    <dbReference type="NCBI Taxonomy" id="3082113"/>
    <lineage>
        <taxon>Eukaryota</taxon>
        <taxon>Metazoa</taxon>
        <taxon>Chordata</taxon>
        <taxon>Craniata</taxon>
        <taxon>Vertebrata</taxon>
        <taxon>Euteleostomi</taxon>
        <taxon>Mammalia</taxon>
        <taxon>Eutheria</taxon>
        <taxon>Laurasiatheria</taxon>
        <taxon>Artiodactyla</taxon>
        <taxon>Ruminantia</taxon>
        <taxon>Pecora</taxon>
        <taxon>Cervidae</taxon>
        <taxon>Odocoileinae</taxon>
        <taxon>Rangifer</taxon>
    </lineage>
</organism>